<evidence type="ECO:0000313" key="3">
    <source>
        <dbReference type="Proteomes" id="UP001379533"/>
    </source>
</evidence>
<dbReference type="InterPro" id="IPR029068">
    <property type="entry name" value="Glyas_Bleomycin-R_OHBP_Dase"/>
</dbReference>
<reference evidence="2 3" key="1">
    <citation type="submission" date="2021-12" db="EMBL/GenBank/DDBJ databases">
        <title>Discovery of the Pendulisporaceae a myxobacterial family with distinct sporulation behavior and unique specialized metabolism.</title>
        <authorList>
            <person name="Garcia R."/>
            <person name="Popoff A."/>
            <person name="Bader C.D."/>
            <person name="Loehr J."/>
            <person name="Walesch S."/>
            <person name="Walt C."/>
            <person name="Boldt J."/>
            <person name="Bunk B."/>
            <person name="Haeckl F.J.F.P.J."/>
            <person name="Gunesch A.P."/>
            <person name="Birkelbach J."/>
            <person name="Nuebel U."/>
            <person name="Pietschmann T."/>
            <person name="Bach T."/>
            <person name="Mueller R."/>
        </authorList>
    </citation>
    <scope>NUCLEOTIDE SEQUENCE [LARGE SCALE GENOMIC DNA]</scope>
    <source>
        <strain evidence="2 3">MSr12523</strain>
    </source>
</reference>
<dbReference type="SUPFAM" id="SSF54593">
    <property type="entry name" value="Glyoxalase/Bleomycin resistance protein/Dihydroxybiphenyl dioxygenase"/>
    <property type="match status" value="1"/>
</dbReference>
<dbReference type="PANTHER" id="PTHR34109">
    <property type="entry name" value="BNAUNNG04460D PROTEIN-RELATED"/>
    <property type="match status" value="1"/>
</dbReference>
<dbReference type="EMBL" id="CP089982">
    <property type="protein sequence ID" value="WXA93587.1"/>
    <property type="molecule type" value="Genomic_DNA"/>
</dbReference>
<organism evidence="2 3">
    <name type="scientific">Pendulispora brunnea</name>
    <dbReference type="NCBI Taxonomy" id="2905690"/>
    <lineage>
        <taxon>Bacteria</taxon>
        <taxon>Pseudomonadati</taxon>
        <taxon>Myxococcota</taxon>
        <taxon>Myxococcia</taxon>
        <taxon>Myxococcales</taxon>
        <taxon>Sorangiineae</taxon>
        <taxon>Pendulisporaceae</taxon>
        <taxon>Pendulispora</taxon>
    </lineage>
</organism>
<dbReference type="RefSeq" id="WP_394844187.1">
    <property type="nucleotide sequence ID" value="NZ_CP089982.1"/>
</dbReference>
<gene>
    <name evidence="2" type="ORF">LZC95_44935</name>
</gene>
<feature type="domain" description="VOC" evidence="1">
    <location>
        <begin position="7"/>
        <end position="132"/>
    </location>
</feature>
<protein>
    <submittedName>
        <fullName evidence="2">VOC family protein</fullName>
    </submittedName>
</protein>
<dbReference type="Gene3D" id="3.30.720.120">
    <property type="match status" value="1"/>
</dbReference>
<dbReference type="Gene3D" id="3.30.720.110">
    <property type="match status" value="1"/>
</dbReference>
<dbReference type="PROSITE" id="PS51819">
    <property type="entry name" value="VOC"/>
    <property type="match status" value="1"/>
</dbReference>
<dbReference type="InterPro" id="IPR037523">
    <property type="entry name" value="VOC_core"/>
</dbReference>
<dbReference type="PANTHER" id="PTHR34109:SF1">
    <property type="entry name" value="VOC DOMAIN-CONTAINING PROTEIN"/>
    <property type="match status" value="1"/>
</dbReference>
<sequence>MATKDPPRVSPHLIVRGAARAIEFYVEALGAKEIARFADPKLNGHIVHAELAIGETKFSLSEEARDWKNDAPPSLGGSPVMLTLEVADALAVGERMVRAGATVVFPIEDQFYGERQGRLVDPFGHRWIITQHIEDLSNEEIQRRVEAYVPK</sequence>
<name>A0ABZ2K4F5_9BACT</name>
<dbReference type="Proteomes" id="UP001379533">
    <property type="component" value="Chromosome"/>
</dbReference>
<dbReference type="InterPro" id="IPR004360">
    <property type="entry name" value="Glyas_Fos-R_dOase_dom"/>
</dbReference>
<keyword evidence="3" id="KW-1185">Reference proteome</keyword>
<proteinExistence type="predicted"/>
<dbReference type="CDD" id="cd07246">
    <property type="entry name" value="VOC_like"/>
    <property type="match status" value="1"/>
</dbReference>
<evidence type="ECO:0000313" key="2">
    <source>
        <dbReference type="EMBL" id="WXA93587.1"/>
    </source>
</evidence>
<evidence type="ECO:0000259" key="1">
    <source>
        <dbReference type="PROSITE" id="PS51819"/>
    </source>
</evidence>
<dbReference type="Pfam" id="PF00903">
    <property type="entry name" value="Glyoxalase"/>
    <property type="match status" value="1"/>
</dbReference>
<accession>A0ABZ2K4F5</accession>